<dbReference type="EMBL" id="PVLV01000044">
    <property type="protein sequence ID" value="PRH80634.1"/>
    <property type="molecule type" value="Genomic_DNA"/>
</dbReference>
<dbReference type="SUPFAM" id="SSF46785">
    <property type="entry name" value="Winged helix' DNA-binding domain"/>
    <property type="match status" value="1"/>
</dbReference>
<dbReference type="GO" id="GO:0000976">
    <property type="term" value="F:transcription cis-regulatory region binding"/>
    <property type="evidence" value="ECO:0007669"/>
    <property type="project" value="TreeGrafter"/>
</dbReference>
<name>A0A2S9Q1T7_9ACTN</name>
<keyword evidence="3" id="KW-0238">DNA-binding</keyword>
<reference evidence="6 7" key="1">
    <citation type="submission" date="2018-03" db="EMBL/GenBank/DDBJ databases">
        <title>Novel Streptomyces sp. from soil.</title>
        <authorList>
            <person name="Tan G.Y.A."/>
            <person name="Lee Z.Y."/>
        </authorList>
    </citation>
    <scope>NUCLEOTIDE SEQUENCE [LARGE SCALE GENOMIC DNA]</scope>
    <source>
        <strain evidence="6 7">ST5x</strain>
    </source>
</reference>
<evidence type="ECO:0000313" key="7">
    <source>
        <dbReference type="Proteomes" id="UP000239322"/>
    </source>
</evidence>
<comment type="caution">
    <text evidence="6">The sequence shown here is derived from an EMBL/GenBank/DDBJ whole genome shotgun (WGS) entry which is preliminary data.</text>
</comment>
<dbReference type="GO" id="GO:0003700">
    <property type="term" value="F:DNA-binding transcription factor activity"/>
    <property type="evidence" value="ECO:0007669"/>
    <property type="project" value="InterPro"/>
</dbReference>
<dbReference type="InterPro" id="IPR000847">
    <property type="entry name" value="LysR_HTH_N"/>
</dbReference>
<evidence type="ECO:0000256" key="4">
    <source>
        <dbReference type="ARBA" id="ARBA00023163"/>
    </source>
</evidence>
<gene>
    <name evidence="6" type="ORF">C6N75_03180</name>
</gene>
<dbReference type="Pfam" id="PF00126">
    <property type="entry name" value="HTH_1"/>
    <property type="match status" value="1"/>
</dbReference>
<keyword evidence="4" id="KW-0804">Transcription</keyword>
<dbReference type="PANTHER" id="PTHR30126:SF39">
    <property type="entry name" value="HTH-TYPE TRANSCRIPTIONAL REGULATOR CYSL"/>
    <property type="match status" value="1"/>
</dbReference>
<accession>A0A2S9Q1T7</accession>
<proteinExistence type="inferred from homology"/>
<evidence type="ECO:0000259" key="5">
    <source>
        <dbReference type="PROSITE" id="PS50931"/>
    </source>
</evidence>
<dbReference type="AlphaFoldDB" id="A0A2S9Q1T7"/>
<dbReference type="InterPro" id="IPR036388">
    <property type="entry name" value="WH-like_DNA-bd_sf"/>
</dbReference>
<dbReference type="FunFam" id="1.10.10.10:FF:000001">
    <property type="entry name" value="LysR family transcriptional regulator"/>
    <property type="match status" value="1"/>
</dbReference>
<dbReference type="PRINTS" id="PR00039">
    <property type="entry name" value="HTHLYSR"/>
</dbReference>
<keyword evidence="2" id="KW-0805">Transcription regulation</keyword>
<keyword evidence="7" id="KW-1185">Reference proteome</keyword>
<dbReference type="RefSeq" id="WP_105867292.1">
    <property type="nucleotide sequence ID" value="NZ_PVLV01000044.1"/>
</dbReference>
<evidence type="ECO:0000256" key="1">
    <source>
        <dbReference type="ARBA" id="ARBA00009437"/>
    </source>
</evidence>
<dbReference type="PANTHER" id="PTHR30126">
    <property type="entry name" value="HTH-TYPE TRANSCRIPTIONAL REGULATOR"/>
    <property type="match status" value="1"/>
</dbReference>
<dbReference type="Gene3D" id="1.10.10.10">
    <property type="entry name" value="Winged helix-like DNA-binding domain superfamily/Winged helix DNA-binding domain"/>
    <property type="match status" value="1"/>
</dbReference>
<dbReference type="PROSITE" id="PS50931">
    <property type="entry name" value="HTH_LYSR"/>
    <property type="match status" value="1"/>
</dbReference>
<feature type="domain" description="HTH lysR-type" evidence="5">
    <location>
        <begin position="1"/>
        <end position="59"/>
    </location>
</feature>
<evidence type="ECO:0000256" key="3">
    <source>
        <dbReference type="ARBA" id="ARBA00023125"/>
    </source>
</evidence>
<organism evidence="6 7">
    <name type="scientific">Streptomyces solincola</name>
    <dbReference type="NCBI Taxonomy" id="2100817"/>
    <lineage>
        <taxon>Bacteria</taxon>
        <taxon>Bacillati</taxon>
        <taxon>Actinomycetota</taxon>
        <taxon>Actinomycetes</taxon>
        <taxon>Kitasatosporales</taxon>
        <taxon>Streptomycetaceae</taxon>
        <taxon>Streptomyces</taxon>
    </lineage>
</organism>
<evidence type="ECO:0000256" key="2">
    <source>
        <dbReference type="ARBA" id="ARBA00023015"/>
    </source>
</evidence>
<dbReference type="InterPro" id="IPR036390">
    <property type="entry name" value="WH_DNA-bd_sf"/>
</dbReference>
<dbReference type="Proteomes" id="UP000239322">
    <property type="component" value="Unassembled WGS sequence"/>
</dbReference>
<evidence type="ECO:0000313" key="6">
    <source>
        <dbReference type="EMBL" id="PRH80634.1"/>
    </source>
</evidence>
<dbReference type="OrthoDB" id="3636008at2"/>
<protein>
    <submittedName>
        <fullName evidence="6">LysR family transcriptional regulator</fullName>
    </submittedName>
</protein>
<comment type="similarity">
    <text evidence="1">Belongs to the LysR transcriptional regulatory family.</text>
</comment>
<sequence>MDLVGACRAFVAVSDHGGFTDGAAAAGVSQPVASRRVAALEERLGEPLFERSVRRAVLTPFGREMLPHARRLVEDADGLLHEAAAARRRPWKLAVPETCTTGGLARLVARARGLGMLLDPRPARPARRGELLLARRVRAALLAVPEQEAAWPVPLGLAAARDPGVRRVHLETLRLGRTARGPARRVWLQPEDDVPHVRDPLAQLRDAVGLRPAQLALAPDTTTAVAEILAAPDLLLCSAAQACHLGLHWRPLGEYTPVRGYLLGLAADSGPEPPLSRLGEEIGACVGASTPGDPADERDGG</sequence>